<feature type="region of interest" description="Disordered" evidence="1">
    <location>
        <begin position="1"/>
        <end position="24"/>
    </location>
</feature>
<evidence type="ECO:0000313" key="2">
    <source>
        <dbReference type="EMBL" id="CEL64866.1"/>
    </source>
</evidence>
<reference evidence="2" key="1">
    <citation type="journal article" date="2015" name="PLoS ONE">
        <title>Comprehensive Evaluation of Toxoplasma gondii VEG and Neospora caninum LIV Genomes with Tachyzoite Stage Transcriptome and Proteome Defines Novel Transcript Features.</title>
        <authorList>
            <person name="Ramaprasad A."/>
            <person name="Mourier T."/>
            <person name="Naeem R."/>
            <person name="Malas T.B."/>
            <person name="Moussa E."/>
            <person name="Panigrahi A."/>
            <person name="Vermont S.J."/>
            <person name="Otto T.D."/>
            <person name="Wastling J."/>
            <person name="Pain A."/>
        </authorList>
    </citation>
    <scope>NUCLEOTIDE SEQUENCE</scope>
    <source>
        <strain evidence="2">Liverpool</strain>
    </source>
</reference>
<accession>A0A0F7U6X0</accession>
<evidence type="ECO:0000256" key="1">
    <source>
        <dbReference type="SAM" id="MobiDB-lite"/>
    </source>
</evidence>
<dbReference type="AlphaFoldDB" id="A0A0F7U6X0"/>
<feature type="compositionally biased region" description="Polar residues" evidence="1">
    <location>
        <begin position="1"/>
        <end position="10"/>
    </location>
</feature>
<feature type="region of interest" description="Disordered" evidence="1">
    <location>
        <begin position="73"/>
        <end position="105"/>
    </location>
</feature>
<feature type="region of interest" description="Disordered" evidence="1">
    <location>
        <begin position="320"/>
        <end position="341"/>
    </location>
</feature>
<name>A0A0F7U6X0_NEOCL</name>
<organism evidence="2">
    <name type="scientific">Neospora caninum (strain Liverpool)</name>
    <dbReference type="NCBI Taxonomy" id="572307"/>
    <lineage>
        <taxon>Eukaryota</taxon>
        <taxon>Sar</taxon>
        <taxon>Alveolata</taxon>
        <taxon>Apicomplexa</taxon>
        <taxon>Conoidasida</taxon>
        <taxon>Coccidia</taxon>
        <taxon>Eucoccidiorida</taxon>
        <taxon>Eimeriorina</taxon>
        <taxon>Sarcocystidae</taxon>
        <taxon>Neospora</taxon>
    </lineage>
</organism>
<dbReference type="EMBL" id="LN714477">
    <property type="protein sequence ID" value="CEL64866.1"/>
    <property type="molecule type" value="Genomic_DNA"/>
</dbReference>
<proteinExistence type="predicted"/>
<sequence length="561" mass="64137">MQSATKSAVDQPSEKSRGGRSESPAAYLRRLKDVRYVIDKLRANRTRFLVAAAHRRQRQLGSFASKEVVCSSTERNGCDAHSTPRLLDENQNELPEAEQSQERRLSEDKVEYTLFHTSLLLGVQSGSNLEDISGRRQKWTQDGSSPLGTHAGLKIGCGGMSEVKESLPTSMVTHRGDDLDTYLAELLVPLLHDGLVALCRVVELLIADTDKKRLGNEYHKRFNPLCWLGQYLLRHHPEHPPQMHRQPGNEDNAVAGEVKTSPATQRKHQRGVCLQQRLNCRFAPFYELVKDIVDDERARRDFLLREEEVKHVFEAYRQEKARREHDEDGGWNGDGKQPTDASMLFNKRYEGDCRRNSGTMQLDGDVTASSRNRLLSVTNQDGIGSVDFEEYLLPDGSNDGSAAERRRSREYCPIMVEDIQELLDRLDAFWEMGGRMIQQFQESSPPLVATENADIISYILPQQQAELVILDADDVQAGEFWFFLKNYTEVQTWIRRELYNKRKQEIQVQPESKVRRALVEGLMRRNMIVVEKQNDGDEEQDAELTEQQRIANSRMQASAYA</sequence>
<feature type="compositionally biased region" description="Polar residues" evidence="1">
    <location>
        <begin position="545"/>
        <end position="561"/>
    </location>
</feature>
<feature type="region of interest" description="Disordered" evidence="1">
    <location>
        <begin position="532"/>
        <end position="561"/>
    </location>
</feature>
<protein>
    <submittedName>
        <fullName evidence="2">Uncharacterized protein</fullName>
    </submittedName>
</protein>
<dbReference type="CDD" id="cd22968">
    <property type="entry name" value="DD_EFCAB5"/>
    <property type="match status" value="1"/>
</dbReference>
<gene>
    <name evidence="2" type="ORF">BN1204_007360</name>
</gene>